<feature type="region of interest" description="Disordered" evidence="1">
    <location>
        <begin position="1"/>
        <end position="22"/>
    </location>
</feature>
<evidence type="ECO:0000313" key="3">
    <source>
        <dbReference type="Proteomes" id="UP000634136"/>
    </source>
</evidence>
<reference evidence="2" key="1">
    <citation type="submission" date="2020-09" db="EMBL/GenBank/DDBJ databases">
        <title>Genome-Enabled Discovery of Anthraquinone Biosynthesis in Senna tora.</title>
        <authorList>
            <person name="Kang S.-H."/>
            <person name="Pandey R.P."/>
            <person name="Lee C.-M."/>
            <person name="Sim J.-S."/>
            <person name="Jeong J.-T."/>
            <person name="Choi B.-S."/>
            <person name="Jung M."/>
            <person name="Ginzburg D."/>
            <person name="Zhao K."/>
            <person name="Won S.Y."/>
            <person name="Oh T.-J."/>
            <person name="Yu Y."/>
            <person name="Kim N.-H."/>
            <person name="Lee O.R."/>
            <person name="Lee T.-H."/>
            <person name="Bashyal P."/>
            <person name="Kim T.-S."/>
            <person name="Lee W.-H."/>
            <person name="Kawkins C."/>
            <person name="Kim C.-K."/>
            <person name="Kim J.S."/>
            <person name="Ahn B.O."/>
            <person name="Rhee S.Y."/>
            <person name="Sohng J.K."/>
        </authorList>
    </citation>
    <scope>NUCLEOTIDE SEQUENCE</scope>
    <source>
        <tissue evidence="2">Leaf</tissue>
    </source>
</reference>
<dbReference type="AlphaFoldDB" id="A0A834X412"/>
<protein>
    <submittedName>
        <fullName evidence="2">Uncharacterized protein</fullName>
    </submittedName>
</protein>
<keyword evidence="3" id="KW-1185">Reference proteome</keyword>
<proteinExistence type="predicted"/>
<dbReference type="EMBL" id="JAAIUW010000003">
    <property type="protein sequence ID" value="KAF7837635.1"/>
    <property type="molecule type" value="Genomic_DNA"/>
</dbReference>
<organism evidence="2 3">
    <name type="scientific">Senna tora</name>
    <dbReference type="NCBI Taxonomy" id="362788"/>
    <lineage>
        <taxon>Eukaryota</taxon>
        <taxon>Viridiplantae</taxon>
        <taxon>Streptophyta</taxon>
        <taxon>Embryophyta</taxon>
        <taxon>Tracheophyta</taxon>
        <taxon>Spermatophyta</taxon>
        <taxon>Magnoliopsida</taxon>
        <taxon>eudicotyledons</taxon>
        <taxon>Gunneridae</taxon>
        <taxon>Pentapetalae</taxon>
        <taxon>rosids</taxon>
        <taxon>fabids</taxon>
        <taxon>Fabales</taxon>
        <taxon>Fabaceae</taxon>
        <taxon>Caesalpinioideae</taxon>
        <taxon>Cassia clade</taxon>
        <taxon>Senna</taxon>
    </lineage>
</organism>
<name>A0A834X412_9FABA</name>
<comment type="caution">
    <text evidence="2">The sequence shown here is derived from an EMBL/GenBank/DDBJ whole genome shotgun (WGS) entry which is preliminary data.</text>
</comment>
<evidence type="ECO:0000313" key="2">
    <source>
        <dbReference type="EMBL" id="KAF7837635.1"/>
    </source>
</evidence>
<dbReference type="Proteomes" id="UP000634136">
    <property type="component" value="Unassembled WGS sequence"/>
</dbReference>
<gene>
    <name evidence="2" type="ORF">G2W53_006117</name>
</gene>
<evidence type="ECO:0000256" key="1">
    <source>
        <dbReference type="SAM" id="MobiDB-lite"/>
    </source>
</evidence>
<sequence>MAKEKKSPQNSEEEISPDNVLN</sequence>
<accession>A0A834X412</accession>